<dbReference type="SMART" id="SM00342">
    <property type="entry name" value="HTH_ARAC"/>
    <property type="match status" value="1"/>
</dbReference>
<evidence type="ECO:0000313" key="6">
    <source>
        <dbReference type="Proteomes" id="UP000032534"/>
    </source>
</evidence>
<protein>
    <recommendedName>
        <fullName evidence="4">HTH araC/xylS-type domain-containing protein</fullName>
    </recommendedName>
</protein>
<dbReference type="PANTHER" id="PTHR43280">
    <property type="entry name" value="ARAC-FAMILY TRANSCRIPTIONAL REGULATOR"/>
    <property type="match status" value="1"/>
</dbReference>
<proteinExistence type="predicted"/>
<dbReference type="RefSeq" id="WP_044644634.1">
    <property type="nucleotide sequence ID" value="NZ_JTHP01000003.1"/>
</dbReference>
<keyword evidence="1" id="KW-0805">Transcription regulation</keyword>
<dbReference type="SUPFAM" id="SSF46689">
    <property type="entry name" value="Homeodomain-like"/>
    <property type="match status" value="1"/>
</dbReference>
<keyword evidence="6" id="KW-1185">Reference proteome</keyword>
<dbReference type="InterPro" id="IPR009057">
    <property type="entry name" value="Homeodomain-like_sf"/>
</dbReference>
<dbReference type="GO" id="GO:0003700">
    <property type="term" value="F:DNA-binding transcription factor activity"/>
    <property type="evidence" value="ECO:0007669"/>
    <property type="project" value="InterPro"/>
</dbReference>
<keyword evidence="2" id="KW-0238">DNA-binding</keyword>
<evidence type="ECO:0000259" key="4">
    <source>
        <dbReference type="PROSITE" id="PS01124"/>
    </source>
</evidence>
<dbReference type="Pfam" id="PF12833">
    <property type="entry name" value="HTH_18"/>
    <property type="match status" value="1"/>
</dbReference>
<dbReference type="OrthoDB" id="2636626at2"/>
<sequence>MTKQMMNRTLCGHLAHSQQDMENEGGERPCLGLSPVQFTRRFQTAVGLTPIRYVTTLRLEKAQTLLLETKYTLDDIAGKCGYLNRFYFSRVFSARKHMSPSKYRKLNRI</sequence>
<feature type="domain" description="HTH araC/xylS-type" evidence="4">
    <location>
        <begin position="31"/>
        <end position="106"/>
    </location>
</feature>
<comment type="caution">
    <text evidence="5">The sequence shown here is derived from an EMBL/GenBank/DDBJ whole genome shotgun (WGS) entry which is preliminary data.</text>
</comment>
<dbReference type="Proteomes" id="UP000032534">
    <property type="component" value="Unassembled WGS sequence"/>
</dbReference>
<organism evidence="5 6">
    <name type="scientific">Paenibacillus terrae</name>
    <dbReference type="NCBI Taxonomy" id="159743"/>
    <lineage>
        <taxon>Bacteria</taxon>
        <taxon>Bacillati</taxon>
        <taxon>Bacillota</taxon>
        <taxon>Bacilli</taxon>
        <taxon>Bacillales</taxon>
        <taxon>Paenibacillaceae</taxon>
        <taxon>Paenibacillus</taxon>
    </lineage>
</organism>
<dbReference type="EMBL" id="JTHP01000003">
    <property type="protein sequence ID" value="KJD47045.1"/>
    <property type="molecule type" value="Genomic_DNA"/>
</dbReference>
<evidence type="ECO:0000256" key="1">
    <source>
        <dbReference type="ARBA" id="ARBA00023015"/>
    </source>
</evidence>
<dbReference type="AlphaFoldDB" id="A0A0D7X6L6"/>
<dbReference type="PATRIC" id="fig|159743.3.peg.531"/>
<evidence type="ECO:0000256" key="2">
    <source>
        <dbReference type="ARBA" id="ARBA00023125"/>
    </source>
</evidence>
<evidence type="ECO:0000256" key="3">
    <source>
        <dbReference type="ARBA" id="ARBA00023163"/>
    </source>
</evidence>
<name>A0A0D7X6L6_9BACL</name>
<dbReference type="Gene3D" id="1.10.10.60">
    <property type="entry name" value="Homeodomain-like"/>
    <property type="match status" value="2"/>
</dbReference>
<dbReference type="PROSITE" id="PS01124">
    <property type="entry name" value="HTH_ARAC_FAMILY_2"/>
    <property type="match status" value="1"/>
</dbReference>
<accession>A0A0D7X6L6</accession>
<dbReference type="GO" id="GO:0043565">
    <property type="term" value="F:sequence-specific DNA binding"/>
    <property type="evidence" value="ECO:0007669"/>
    <property type="project" value="InterPro"/>
</dbReference>
<evidence type="ECO:0000313" key="5">
    <source>
        <dbReference type="EMBL" id="KJD47045.1"/>
    </source>
</evidence>
<keyword evidence="3" id="KW-0804">Transcription</keyword>
<dbReference type="PANTHER" id="PTHR43280:SF2">
    <property type="entry name" value="HTH-TYPE TRANSCRIPTIONAL REGULATOR EXSA"/>
    <property type="match status" value="1"/>
</dbReference>
<dbReference type="InterPro" id="IPR018060">
    <property type="entry name" value="HTH_AraC"/>
</dbReference>
<gene>
    <name evidence="5" type="ORF">QD47_02480</name>
</gene>
<reference evidence="5 6" key="1">
    <citation type="submission" date="2014-11" db="EMBL/GenBank/DDBJ databases">
        <title>Draft Genome Sequences of Paenibacillus polymyxa NRRL B-30509 and Paenibacillus terrae NRRL B-30644, Strains from a Poultry Environment that Produce Tridecaptin A and Paenicidins.</title>
        <authorList>
            <person name="van Belkum M.J."/>
            <person name="Lohans C.T."/>
            <person name="Vederas J.C."/>
        </authorList>
    </citation>
    <scope>NUCLEOTIDE SEQUENCE [LARGE SCALE GENOMIC DNA]</scope>
    <source>
        <strain evidence="5 6">NRRL B-30644</strain>
    </source>
</reference>